<feature type="non-terminal residue" evidence="1">
    <location>
        <position position="1"/>
    </location>
</feature>
<name>A0A382GZH3_9ZZZZ</name>
<dbReference type="AlphaFoldDB" id="A0A382GZH3"/>
<gene>
    <name evidence="1" type="ORF">METZ01_LOCUS233330</name>
</gene>
<organism evidence="1">
    <name type="scientific">marine metagenome</name>
    <dbReference type="NCBI Taxonomy" id="408172"/>
    <lineage>
        <taxon>unclassified sequences</taxon>
        <taxon>metagenomes</taxon>
        <taxon>ecological metagenomes</taxon>
    </lineage>
</organism>
<protein>
    <submittedName>
        <fullName evidence="1">Uncharacterized protein</fullName>
    </submittedName>
</protein>
<reference evidence="1" key="1">
    <citation type="submission" date="2018-05" db="EMBL/GenBank/DDBJ databases">
        <authorList>
            <person name="Lanie J.A."/>
            <person name="Ng W.-L."/>
            <person name="Kazmierczak K.M."/>
            <person name="Andrzejewski T.M."/>
            <person name="Davidsen T.M."/>
            <person name="Wayne K.J."/>
            <person name="Tettelin H."/>
            <person name="Glass J.I."/>
            <person name="Rusch D."/>
            <person name="Podicherti R."/>
            <person name="Tsui H.-C.T."/>
            <person name="Winkler M.E."/>
        </authorList>
    </citation>
    <scope>NUCLEOTIDE SEQUENCE</scope>
</reference>
<proteinExistence type="predicted"/>
<sequence>NSRKVTFEDHAKLNGEIKIIYPKHLRFYNENILLVSDHFNHQIYALKLSS</sequence>
<dbReference type="EMBL" id="UINC01058336">
    <property type="protein sequence ID" value="SVB80476.1"/>
    <property type="molecule type" value="Genomic_DNA"/>
</dbReference>
<evidence type="ECO:0000313" key="1">
    <source>
        <dbReference type="EMBL" id="SVB80476.1"/>
    </source>
</evidence>
<accession>A0A382GZH3</accession>